<dbReference type="EMBL" id="REGN01005505">
    <property type="protein sequence ID" value="RNA13117.1"/>
    <property type="molecule type" value="Genomic_DNA"/>
</dbReference>
<keyword evidence="5" id="KW-0175">Coiled coil</keyword>
<name>A0A3M7QNW5_BRAPC</name>
<dbReference type="Pfam" id="PF00520">
    <property type="entry name" value="Ion_trans"/>
    <property type="match status" value="1"/>
</dbReference>
<evidence type="ECO:0000256" key="5">
    <source>
        <dbReference type="SAM" id="Coils"/>
    </source>
</evidence>
<reference evidence="8 9" key="1">
    <citation type="journal article" date="2018" name="Sci. Rep.">
        <title>Genomic signatures of local adaptation to the degree of environmental predictability in rotifers.</title>
        <authorList>
            <person name="Franch-Gras L."/>
            <person name="Hahn C."/>
            <person name="Garcia-Roger E.M."/>
            <person name="Carmona M.J."/>
            <person name="Serra M."/>
            <person name="Gomez A."/>
        </authorList>
    </citation>
    <scope>NUCLEOTIDE SEQUENCE [LARGE SCALE GENOMIC DNA]</scope>
    <source>
        <strain evidence="8">HYR1</strain>
    </source>
</reference>
<sequence>MLDVVYREETLLNVIRCVTKNAKSVLLTAVFAVILIYLFSICGFLFLRDDFIMEVDPNTDKLTSSQNEYQNRIRAIRSSEQNEYCSAENCTSSDTEYESLEVEGDGLERSCDTLIMCIITTLNNGLRNGGGIGDVLRKPSSSEPLFMFRVVYDLLFFFIVIIITLNLIFGVIIDTFGDLRQEKQEKDYTLRNTCFICSLDRSKFDNKTVSFDEHIKLEHNMWHYLYFLILIKVKDKTEFTGPESFVYSCIQNKNLEWFPRMRAMSLDSSNKDEEENELNQIKSRLDQTSNLVINLLKQLDELKENFADKRKNEERPSLLKI</sequence>
<dbReference type="OrthoDB" id="300855at2759"/>
<evidence type="ECO:0000256" key="6">
    <source>
        <dbReference type="SAM" id="Phobius"/>
    </source>
</evidence>
<feature type="coiled-coil region" evidence="5">
    <location>
        <begin position="271"/>
        <end position="312"/>
    </location>
</feature>
<feature type="transmembrane region" description="Helical" evidence="6">
    <location>
        <begin position="25"/>
        <end position="47"/>
    </location>
</feature>
<feature type="transmembrane region" description="Helical" evidence="6">
    <location>
        <begin position="154"/>
        <end position="176"/>
    </location>
</feature>
<accession>A0A3M7QNW5</accession>
<comment type="caution">
    <text evidence="8">The sequence shown here is derived from an EMBL/GenBank/DDBJ whole genome shotgun (WGS) entry which is preliminary data.</text>
</comment>
<feature type="domain" description="Ion transport" evidence="7">
    <location>
        <begin position="1"/>
        <end position="183"/>
    </location>
</feature>
<keyword evidence="2 6" id="KW-0812">Transmembrane</keyword>
<dbReference type="InterPro" id="IPR015925">
    <property type="entry name" value="Ryanodine_IP3_receptor"/>
</dbReference>
<keyword evidence="4 6" id="KW-0472">Membrane</keyword>
<dbReference type="GO" id="GO:0005216">
    <property type="term" value="F:monoatomic ion channel activity"/>
    <property type="evidence" value="ECO:0007669"/>
    <property type="project" value="InterPro"/>
</dbReference>
<keyword evidence="3 6" id="KW-1133">Transmembrane helix</keyword>
<dbReference type="Gene3D" id="1.10.287.70">
    <property type="match status" value="1"/>
</dbReference>
<comment type="subcellular location">
    <subcellularLocation>
        <location evidence="1">Membrane</location>
        <topology evidence="1">Multi-pass membrane protein</topology>
    </subcellularLocation>
</comment>
<keyword evidence="9" id="KW-1185">Reference proteome</keyword>
<evidence type="ECO:0000313" key="9">
    <source>
        <dbReference type="Proteomes" id="UP000276133"/>
    </source>
</evidence>
<dbReference type="STRING" id="10195.A0A3M7QNW5"/>
<dbReference type="Proteomes" id="UP000276133">
    <property type="component" value="Unassembled WGS sequence"/>
</dbReference>
<proteinExistence type="predicted"/>
<evidence type="ECO:0000256" key="3">
    <source>
        <dbReference type="ARBA" id="ARBA00022989"/>
    </source>
</evidence>
<evidence type="ECO:0000256" key="2">
    <source>
        <dbReference type="ARBA" id="ARBA00022692"/>
    </source>
</evidence>
<dbReference type="PANTHER" id="PTHR45816:SF4">
    <property type="entry name" value="RYR_IP3R HOMOLOGY ASSOCIATED DOMAIN-CONTAINING PROTEIN"/>
    <property type="match status" value="1"/>
</dbReference>
<dbReference type="InterPro" id="IPR005821">
    <property type="entry name" value="Ion_trans_dom"/>
</dbReference>
<organism evidence="8 9">
    <name type="scientific">Brachionus plicatilis</name>
    <name type="common">Marine rotifer</name>
    <name type="synonym">Brachionus muelleri</name>
    <dbReference type="NCBI Taxonomy" id="10195"/>
    <lineage>
        <taxon>Eukaryota</taxon>
        <taxon>Metazoa</taxon>
        <taxon>Spiralia</taxon>
        <taxon>Gnathifera</taxon>
        <taxon>Rotifera</taxon>
        <taxon>Eurotatoria</taxon>
        <taxon>Monogononta</taxon>
        <taxon>Pseudotrocha</taxon>
        <taxon>Ploima</taxon>
        <taxon>Brachionidae</taxon>
        <taxon>Brachionus</taxon>
    </lineage>
</organism>
<evidence type="ECO:0000256" key="4">
    <source>
        <dbReference type="ARBA" id="ARBA00023136"/>
    </source>
</evidence>
<protein>
    <submittedName>
        <fullName evidence="8">Inositol 1-4-5-trisphosphate receptor type 2</fullName>
    </submittedName>
</protein>
<dbReference type="GO" id="GO:0006816">
    <property type="term" value="P:calcium ion transport"/>
    <property type="evidence" value="ECO:0007669"/>
    <property type="project" value="InterPro"/>
</dbReference>
<gene>
    <name evidence="8" type="ORF">BpHYR1_020100</name>
</gene>
<evidence type="ECO:0000313" key="8">
    <source>
        <dbReference type="EMBL" id="RNA13117.1"/>
    </source>
</evidence>
<keyword evidence="8" id="KW-0675">Receptor</keyword>
<dbReference type="GO" id="GO:0016020">
    <property type="term" value="C:membrane"/>
    <property type="evidence" value="ECO:0007669"/>
    <property type="project" value="UniProtKB-SubCell"/>
</dbReference>
<evidence type="ECO:0000259" key="7">
    <source>
        <dbReference type="Pfam" id="PF00520"/>
    </source>
</evidence>
<dbReference type="PANTHER" id="PTHR45816">
    <property type="entry name" value="MIR DOMAIN-CONTAINING PROTEIN"/>
    <property type="match status" value="1"/>
</dbReference>
<evidence type="ECO:0000256" key="1">
    <source>
        <dbReference type="ARBA" id="ARBA00004141"/>
    </source>
</evidence>
<dbReference type="AlphaFoldDB" id="A0A3M7QNW5"/>